<comment type="similarity">
    <text evidence="2 7">Belongs to the ExbD/TolR family.</text>
</comment>
<evidence type="ECO:0000256" key="8">
    <source>
        <dbReference type="SAM" id="Phobius"/>
    </source>
</evidence>
<accession>A0A2V3PTD4</accession>
<keyword evidence="3" id="KW-1003">Cell membrane</keyword>
<dbReference type="GO" id="GO:0015031">
    <property type="term" value="P:protein transport"/>
    <property type="evidence" value="ECO:0007669"/>
    <property type="project" value="UniProtKB-KW"/>
</dbReference>
<keyword evidence="5 8" id="KW-1133">Transmembrane helix</keyword>
<dbReference type="EMBL" id="QICL01000001">
    <property type="protein sequence ID" value="PXV68883.1"/>
    <property type="molecule type" value="Genomic_DNA"/>
</dbReference>
<evidence type="ECO:0000256" key="4">
    <source>
        <dbReference type="ARBA" id="ARBA00022692"/>
    </source>
</evidence>
<keyword evidence="6 8" id="KW-0472">Membrane</keyword>
<evidence type="ECO:0000313" key="10">
    <source>
        <dbReference type="Proteomes" id="UP000247973"/>
    </source>
</evidence>
<evidence type="ECO:0000256" key="1">
    <source>
        <dbReference type="ARBA" id="ARBA00004162"/>
    </source>
</evidence>
<dbReference type="PANTHER" id="PTHR30558:SF3">
    <property type="entry name" value="BIOPOLYMER TRANSPORT PROTEIN EXBD-RELATED"/>
    <property type="match status" value="1"/>
</dbReference>
<dbReference type="GO" id="GO:0022857">
    <property type="term" value="F:transmembrane transporter activity"/>
    <property type="evidence" value="ECO:0007669"/>
    <property type="project" value="InterPro"/>
</dbReference>
<comment type="subcellular location">
    <subcellularLocation>
        <location evidence="1">Cell membrane</location>
        <topology evidence="1">Single-pass membrane protein</topology>
    </subcellularLocation>
    <subcellularLocation>
        <location evidence="7">Cell membrane</location>
        <topology evidence="7">Single-pass type II membrane protein</topology>
    </subcellularLocation>
</comment>
<keyword evidence="10" id="KW-1185">Reference proteome</keyword>
<dbReference type="Pfam" id="PF02472">
    <property type="entry name" value="ExbD"/>
    <property type="match status" value="1"/>
</dbReference>
<evidence type="ECO:0000256" key="5">
    <source>
        <dbReference type="ARBA" id="ARBA00022989"/>
    </source>
</evidence>
<dbReference type="RefSeq" id="WP_110308867.1">
    <property type="nucleotide sequence ID" value="NZ_QICL01000001.1"/>
</dbReference>
<evidence type="ECO:0000313" key="9">
    <source>
        <dbReference type="EMBL" id="PXV68883.1"/>
    </source>
</evidence>
<reference evidence="9 10" key="1">
    <citation type="submission" date="2018-03" db="EMBL/GenBank/DDBJ databases">
        <title>Genomic Encyclopedia of Archaeal and Bacterial Type Strains, Phase II (KMG-II): from individual species to whole genera.</title>
        <authorList>
            <person name="Goeker M."/>
        </authorList>
    </citation>
    <scope>NUCLEOTIDE SEQUENCE [LARGE SCALE GENOMIC DNA]</scope>
    <source>
        <strain evidence="9 10">DSM 100214</strain>
    </source>
</reference>
<comment type="caution">
    <text evidence="9">The sequence shown here is derived from an EMBL/GenBank/DDBJ whole genome shotgun (WGS) entry which is preliminary data.</text>
</comment>
<evidence type="ECO:0000256" key="3">
    <source>
        <dbReference type="ARBA" id="ARBA00022475"/>
    </source>
</evidence>
<dbReference type="OrthoDB" id="9793581at2"/>
<dbReference type="PANTHER" id="PTHR30558">
    <property type="entry name" value="EXBD MEMBRANE COMPONENT OF PMF-DRIVEN MACROMOLECULE IMPORT SYSTEM"/>
    <property type="match status" value="1"/>
</dbReference>
<gene>
    <name evidence="9" type="ORF">CLV62_101149</name>
</gene>
<proteinExistence type="inferred from homology"/>
<evidence type="ECO:0000256" key="7">
    <source>
        <dbReference type="RuleBase" id="RU003879"/>
    </source>
</evidence>
<evidence type="ECO:0000256" key="2">
    <source>
        <dbReference type="ARBA" id="ARBA00005811"/>
    </source>
</evidence>
<sequence>MSKVKVKKQDTFIDMTAMSDVTVLLLTFFMLTANFIPKEPIQVMTPASVSEVKIPEYDVMTILIDPQGQVFMNLDRPDDKRKVLESIGKQYNLTFTPKQILSFVNQTHIGVPISRLQSFLDLPLDEQDEVIKKFGIPTDTIISPNNQLAVWVTTATEINENLTIAIKADQSTPYALVKNVMSTLQDLKKNRYSLITTLKTMPAGV</sequence>
<name>A0A2V3PTD4_9BACT</name>
<keyword evidence="4 7" id="KW-0812">Transmembrane</keyword>
<dbReference type="AlphaFoldDB" id="A0A2V3PTD4"/>
<dbReference type="Proteomes" id="UP000247973">
    <property type="component" value="Unassembled WGS sequence"/>
</dbReference>
<feature type="transmembrane region" description="Helical" evidence="8">
    <location>
        <begin position="12"/>
        <end position="36"/>
    </location>
</feature>
<protein>
    <submittedName>
        <fullName evidence="9">Biopolymer transport protein ExbD/TolR</fullName>
    </submittedName>
</protein>
<dbReference type="GO" id="GO:0005886">
    <property type="term" value="C:plasma membrane"/>
    <property type="evidence" value="ECO:0007669"/>
    <property type="project" value="UniProtKB-SubCell"/>
</dbReference>
<evidence type="ECO:0000256" key="6">
    <source>
        <dbReference type="ARBA" id="ARBA00023136"/>
    </source>
</evidence>
<dbReference type="InterPro" id="IPR003400">
    <property type="entry name" value="ExbD"/>
</dbReference>
<organism evidence="9 10">
    <name type="scientific">Dysgonomonas alginatilytica</name>
    <dbReference type="NCBI Taxonomy" id="1605892"/>
    <lineage>
        <taxon>Bacteria</taxon>
        <taxon>Pseudomonadati</taxon>
        <taxon>Bacteroidota</taxon>
        <taxon>Bacteroidia</taxon>
        <taxon>Bacteroidales</taxon>
        <taxon>Dysgonomonadaceae</taxon>
        <taxon>Dysgonomonas</taxon>
    </lineage>
</organism>
<keyword evidence="7" id="KW-0653">Protein transport</keyword>
<keyword evidence="7" id="KW-0813">Transport</keyword>